<organism evidence="7 8">
    <name type="scientific">Coptotermes formosanus</name>
    <name type="common">Formosan subterranean termite</name>
    <dbReference type="NCBI Taxonomy" id="36987"/>
    <lineage>
        <taxon>Eukaryota</taxon>
        <taxon>Metazoa</taxon>
        <taxon>Ecdysozoa</taxon>
        <taxon>Arthropoda</taxon>
        <taxon>Hexapoda</taxon>
        <taxon>Insecta</taxon>
        <taxon>Pterygota</taxon>
        <taxon>Neoptera</taxon>
        <taxon>Polyneoptera</taxon>
        <taxon>Dictyoptera</taxon>
        <taxon>Blattodea</taxon>
        <taxon>Blattoidea</taxon>
        <taxon>Termitoidae</taxon>
        <taxon>Rhinotermitidae</taxon>
        <taxon>Coptotermes</taxon>
    </lineage>
</organism>
<feature type="domain" description="RING-type" evidence="6">
    <location>
        <begin position="500"/>
        <end position="535"/>
    </location>
</feature>
<dbReference type="GO" id="GO:0005886">
    <property type="term" value="C:plasma membrane"/>
    <property type="evidence" value="ECO:0007669"/>
    <property type="project" value="UniProtKB-SubCell"/>
</dbReference>
<sequence length="547" mass="60606">MITCPSNGFGRTSESLRREEAVRAVLHKRPKWGTYSEPPPNDVFMEENYKIIVVAVQMFKQLEYEASRDFMGTSFCRGNSLGTDQQRRAAMTCQGCSVKFTVFKRRRQCSVCQRYYCTHCLPLGESGSPASVLARFTDKKLKCSKCEVLSARPLCRSQLQQLRVKDLQLYLTSQKVSTRGCVEKEDLVNLLMRHAGNSPNSNPRSDFSGHPGGQADTQIRDLSSMMEDQSEQCLQEQSGFTATHLPAQCCLSTAETLHNNDYLGSTGMTESSNTGSSDIASASCSSSGPQFQCESQSERDVFVSQDIFNISTSSSSSSTQSSNGWCVDKSVADIDIVEMTDWVGEVSNLDTGPDPLITITEDESPNCTFNGFTVSVTEVEVMETDDTAAVTVEIEEADDDHDHDHNITAGVPFDETADIATEEHVVTVQACTGITLASISSLEDVEKLTVKQLKELLSLNRVDYRGCCEKPELMERVIRLWQEDSQTRQGLDNMNMDQLCKICMDAPVECVILECGHLATCMACGKQLSECPICRQFVVRIVRIFRA</sequence>
<dbReference type="SMART" id="SM00184">
    <property type="entry name" value="RING"/>
    <property type="match status" value="2"/>
</dbReference>
<keyword evidence="2 4" id="KW-0863">Zinc-finger</keyword>
<dbReference type="FunFam" id="3.30.40.10:FF:000110">
    <property type="entry name" value="E3 ubiquitin-protein ligase RNF34 isoform X1"/>
    <property type="match status" value="1"/>
</dbReference>
<evidence type="ECO:0000313" key="7">
    <source>
        <dbReference type="EMBL" id="GFG32107.1"/>
    </source>
</evidence>
<dbReference type="GO" id="GO:0061630">
    <property type="term" value="F:ubiquitin protein ligase activity"/>
    <property type="evidence" value="ECO:0007669"/>
    <property type="project" value="TreeGrafter"/>
</dbReference>
<dbReference type="InterPro" id="IPR001841">
    <property type="entry name" value="Znf_RING"/>
</dbReference>
<dbReference type="EMBL" id="BLKM01000350">
    <property type="protein sequence ID" value="GFG32107.1"/>
    <property type="molecule type" value="Genomic_DNA"/>
</dbReference>
<evidence type="ECO:0000259" key="6">
    <source>
        <dbReference type="PROSITE" id="PS50089"/>
    </source>
</evidence>
<dbReference type="InParanoid" id="A0A6L2PQC0"/>
<gene>
    <name evidence="7" type="ORF">Cfor_06877</name>
</gene>
<dbReference type="GO" id="GO:0005737">
    <property type="term" value="C:cytoplasm"/>
    <property type="evidence" value="ECO:0007669"/>
    <property type="project" value="TreeGrafter"/>
</dbReference>
<name>A0A6L2PQC0_COPFO</name>
<dbReference type="GO" id="GO:1902042">
    <property type="term" value="P:negative regulation of extrinsic apoptotic signaling pathway via death domain receptors"/>
    <property type="evidence" value="ECO:0007669"/>
    <property type="project" value="TreeGrafter"/>
</dbReference>
<reference evidence="8" key="1">
    <citation type="submission" date="2020-01" db="EMBL/GenBank/DDBJ databases">
        <title>Draft genome sequence of the Termite Coptotermes fromosanus.</title>
        <authorList>
            <person name="Itakura S."/>
            <person name="Yosikawa Y."/>
            <person name="Umezawa K."/>
        </authorList>
    </citation>
    <scope>NUCLEOTIDE SEQUENCE [LARGE SCALE GENOMIC DNA]</scope>
</reference>
<evidence type="ECO:0000256" key="5">
    <source>
        <dbReference type="SAM" id="MobiDB-lite"/>
    </source>
</evidence>
<dbReference type="CDD" id="cd16500">
    <property type="entry name" value="RING-HC_CARP"/>
    <property type="match status" value="1"/>
</dbReference>
<evidence type="ECO:0000256" key="2">
    <source>
        <dbReference type="ARBA" id="ARBA00022771"/>
    </source>
</evidence>
<dbReference type="GO" id="GO:0043161">
    <property type="term" value="P:proteasome-mediated ubiquitin-dependent protein catabolic process"/>
    <property type="evidence" value="ECO:0007669"/>
    <property type="project" value="TreeGrafter"/>
</dbReference>
<evidence type="ECO:0000256" key="3">
    <source>
        <dbReference type="ARBA" id="ARBA00022833"/>
    </source>
</evidence>
<keyword evidence="2 4" id="KW-0479">Metal-binding</keyword>
<evidence type="ECO:0000256" key="1">
    <source>
        <dbReference type="ARBA" id="ARBA00004202"/>
    </source>
</evidence>
<dbReference type="InterPro" id="IPR036361">
    <property type="entry name" value="SAP_dom_sf"/>
</dbReference>
<dbReference type="InterPro" id="IPR011011">
    <property type="entry name" value="Znf_FYVE_PHD"/>
</dbReference>
<dbReference type="Proteomes" id="UP000502823">
    <property type="component" value="Unassembled WGS sequence"/>
</dbReference>
<dbReference type="SUPFAM" id="SSF57903">
    <property type="entry name" value="FYVE/PHD zinc finger"/>
    <property type="match status" value="1"/>
</dbReference>
<evidence type="ECO:0000313" key="8">
    <source>
        <dbReference type="Proteomes" id="UP000502823"/>
    </source>
</evidence>
<protein>
    <recommendedName>
        <fullName evidence="6">RING-type domain-containing protein</fullName>
    </recommendedName>
</protein>
<keyword evidence="3" id="KW-0862">Zinc</keyword>
<comment type="caution">
    <text evidence="7">The sequence shown here is derived from an EMBL/GenBank/DDBJ whole genome shotgun (WGS) entry which is preliminary data.</text>
</comment>
<dbReference type="Pfam" id="PF23632">
    <property type="entry name" value="SAP_RNF34_RFFL"/>
    <property type="match status" value="1"/>
</dbReference>
<dbReference type="SUPFAM" id="SSF57850">
    <property type="entry name" value="RING/U-box"/>
    <property type="match status" value="1"/>
</dbReference>
<keyword evidence="8" id="KW-1185">Reference proteome</keyword>
<dbReference type="Gene3D" id="3.30.40.10">
    <property type="entry name" value="Zinc/RING finger domain, C3HC4 (zinc finger)"/>
    <property type="match status" value="1"/>
</dbReference>
<dbReference type="Gene3D" id="1.10.720.140">
    <property type="match status" value="1"/>
</dbReference>
<dbReference type="PROSITE" id="PS50089">
    <property type="entry name" value="ZF_RING_2"/>
    <property type="match status" value="1"/>
</dbReference>
<dbReference type="InterPro" id="IPR051728">
    <property type="entry name" value="RING-FYVE_E3_ubiquitin-ligase"/>
</dbReference>
<proteinExistence type="predicted"/>
<feature type="region of interest" description="Disordered" evidence="5">
    <location>
        <begin position="194"/>
        <end position="217"/>
    </location>
</feature>
<dbReference type="OrthoDB" id="3045089at2759"/>
<dbReference type="FunCoup" id="A0A6L2PQC0">
    <property type="interactions" value="1437"/>
</dbReference>
<feature type="compositionally biased region" description="Low complexity" evidence="5">
    <location>
        <begin position="276"/>
        <end position="287"/>
    </location>
</feature>
<dbReference type="SUPFAM" id="SSF68906">
    <property type="entry name" value="SAP domain"/>
    <property type="match status" value="2"/>
</dbReference>
<dbReference type="Pfam" id="PF13920">
    <property type="entry name" value="zf-C3HC4_3"/>
    <property type="match status" value="1"/>
</dbReference>
<dbReference type="PANTHER" id="PTHR14879">
    <property type="entry name" value="CASPASE REGULATOR, RING FINGER DOMAIN-CONTAINING"/>
    <property type="match status" value="1"/>
</dbReference>
<feature type="region of interest" description="Disordered" evidence="5">
    <location>
        <begin position="268"/>
        <end position="296"/>
    </location>
</feature>
<dbReference type="Pfam" id="PF22968">
    <property type="entry name" value="RNF34L-like_3rd"/>
    <property type="match status" value="1"/>
</dbReference>
<comment type="subcellular location">
    <subcellularLocation>
        <location evidence="1">Cell membrane</location>
        <topology evidence="1">Peripheral membrane protein</topology>
    </subcellularLocation>
</comment>
<dbReference type="InterPro" id="IPR013083">
    <property type="entry name" value="Znf_RING/FYVE/PHD"/>
</dbReference>
<dbReference type="InterPro" id="IPR057299">
    <property type="entry name" value="RNF34_RFFL_SAP"/>
</dbReference>
<dbReference type="GO" id="GO:0070936">
    <property type="term" value="P:protein K48-linked ubiquitination"/>
    <property type="evidence" value="ECO:0007669"/>
    <property type="project" value="TreeGrafter"/>
</dbReference>
<dbReference type="PANTHER" id="PTHR14879:SF15">
    <property type="entry name" value="E3 UBIQUITIN-PROTEIN LIGASE RIFIFYLIN-LIKE PROTEIN"/>
    <property type="match status" value="1"/>
</dbReference>
<evidence type="ECO:0000256" key="4">
    <source>
        <dbReference type="PROSITE-ProRule" id="PRU00175"/>
    </source>
</evidence>
<dbReference type="InterPro" id="IPR055111">
    <property type="entry name" value="RNF34_RFFL_HeH"/>
</dbReference>
<accession>A0A6L2PQC0</accession>
<dbReference type="GO" id="GO:0008270">
    <property type="term" value="F:zinc ion binding"/>
    <property type="evidence" value="ECO:0007669"/>
    <property type="project" value="UniProtKB-KW"/>
</dbReference>
<dbReference type="AlphaFoldDB" id="A0A6L2PQC0"/>